<reference evidence="1 2" key="1">
    <citation type="submission" date="2022-01" db="EMBL/GenBank/DDBJ databases">
        <title>Collection of gut derived symbiotic bacterial strains cultured from healthy donors.</title>
        <authorList>
            <person name="Lin H."/>
            <person name="Kohout C."/>
            <person name="Waligurski E."/>
            <person name="Pamer E.G."/>
        </authorList>
    </citation>
    <scope>NUCLEOTIDE SEQUENCE [LARGE SCALE GENOMIC DNA]</scope>
    <source>
        <strain evidence="1 2">DFI.3.7</strain>
    </source>
</reference>
<dbReference type="Proteomes" id="UP001200313">
    <property type="component" value="Unassembled WGS sequence"/>
</dbReference>
<comment type="caution">
    <text evidence="1">The sequence shown here is derived from an EMBL/GenBank/DDBJ whole genome shotgun (WGS) entry which is preliminary data.</text>
</comment>
<evidence type="ECO:0000313" key="1">
    <source>
        <dbReference type="EMBL" id="MCG4526932.1"/>
    </source>
</evidence>
<name>A0ABS9M7Z7_9FIRM</name>
<sequence>MKKIPICRQCEYMKLIGRARITGNSLPEGPRGDCMCEHPKAVETFERVLPHSPRMAAFIGFTKPGEEYPNIKTSPRWCPLREEAEAALKGGTHETNTV</sequence>
<dbReference type="RefSeq" id="WP_238073800.1">
    <property type="nucleotide sequence ID" value="NZ_JAKNJB010000010.1"/>
</dbReference>
<keyword evidence="2" id="KW-1185">Reference proteome</keyword>
<proteinExistence type="predicted"/>
<accession>A0ABS9M7Z7</accession>
<dbReference type="EMBL" id="JAKNJB010000010">
    <property type="protein sequence ID" value="MCG4526932.1"/>
    <property type="molecule type" value="Genomic_DNA"/>
</dbReference>
<protein>
    <submittedName>
        <fullName evidence="1">Uncharacterized protein</fullName>
    </submittedName>
</protein>
<evidence type="ECO:0000313" key="2">
    <source>
        <dbReference type="Proteomes" id="UP001200313"/>
    </source>
</evidence>
<organism evidence="1 2">
    <name type="scientific">Intestinimonas massiliensis</name>
    <name type="common">ex Afouda et al. 2020</name>
    <dbReference type="NCBI Taxonomy" id="1673721"/>
    <lineage>
        <taxon>Bacteria</taxon>
        <taxon>Bacillati</taxon>
        <taxon>Bacillota</taxon>
        <taxon>Clostridia</taxon>
        <taxon>Eubacteriales</taxon>
        <taxon>Intestinimonas</taxon>
    </lineage>
</organism>
<gene>
    <name evidence="1" type="ORF">L0P79_07550</name>
</gene>